<reference evidence="2 3" key="1">
    <citation type="submission" date="2012-09" db="EMBL/GenBank/DDBJ databases">
        <title>The Genome Sequence of Bacteroides oleiciplenus YIT 12058.</title>
        <authorList>
            <consortium name="The Broad Institute Genome Sequencing Platform"/>
            <person name="Earl A."/>
            <person name="Ward D."/>
            <person name="Feldgarden M."/>
            <person name="Gevers D."/>
            <person name="Morotomi M."/>
            <person name="Walker B."/>
            <person name="Young S.K."/>
            <person name="Zeng Q."/>
            <person name="Gargeya S."/>
            <person name="Fitzgerald M."/>
            <person name="Haas B."/>
            <person name="Abouelleil A."/>
            <person name="Alvarado L."/>
            <person name="Arachchi H.M."/>
            <person name="Berlin A.M."/>
            <person name="Chapman S.B."/>
            <person name="Goldberg J."/>
            <person name="Griggs A."/>
            <person name="Gujja S."/>
            <person name="Hansen M."/>
            <person name="Howarth C."/>
            <person name="Imamovic A."/>
            <person name="Larimer J."/>
            <person name="McCowen C."/>
            <person name="Montmayeur A."/>
            <person name="Murphy C."/>
            <person name="Neiman D."/>
            <person name="Pearson M."/>
            <person name="Priest M."/>
            <person name="Roberts A."/>
            <person name="Saif S."/>
            <person name="Shea T."/>
            <person name="Sisk P."/>
            <person name="Sykes S."/>
            <person name="Wortman J."/>
            <person name="Nusbaum C."/>
            <person name="Birren B."/>
        </authorList>
    </citation>
    <scope>NUCLEOTIDE SEQUENCE [LARGE SCALE GENOMIC DNA]</scope>
    <source>
        <strain evidence="2 3">YIT 12058</strain>
    </source>
</reference>
<dbReference type="CDD" id="cd04301">
    <property type="entry name" value="NAT_SF"/>
    <property type="match status" value="1"/>
</dbReference>
<keyword evidence="3" id="KW-1185">Reference proteome</keyword>
<dbReference type="InterPro" id="IPR000182">
    <property type="entry name" value="GNAT_dom"/>
</dbReference>
<dbReference type="InterPro" id="IPR016181">
    <property type="entry name" value="Acyl_CoA_acyltransferase"/>
</dbReference>
<proteinExistence type="predicted"/>
<dbReference type="PATRIC" id="fig|742727.4.peg.1988"/>
<dbReference type="GO" id="GO:0030649">
    <property type="term" value="P:aminoglycoside antibiotic catabolic process"/>
    <property type="evidence" value="ECO:0007669"/>
    <property type="project" value="TreeGrafter"/>
</dbReference>
<dbReference type="OrthoDB" id="9768284at2"/>
<dbReference type="Gene3D" id="3.40.630.30">
    <property type="match status" value="1"/>
</dbReference>
<comment type="caution">
    <text evidence="2">The sequence shown here is derived from an EMBL/GenBank/DDBJ whole genome shotgun (WGS) entry which is preliminary data.</text>
</comment>
<protein>
    <recommendedName>
        <fullName evidence="1">N-acetyltransferase domain-containing protein</fullName>
    </recommendedName>
</protein>
<evidence type="ECO:0000259" key="1">
    <source>
        <dbReference type="PROSITE" id="PS51186"/>
    </source>
</evidence>
<dbReference type="RefSeq" id="WP_009129520.1">
    <property type="nucleotide sequence ID" value="NZ_JH992941.1"/>
</dbReference>
<dbReference type="GO" id="GO:0034069">
    <property type="term" value="F:aminoglycoside N-acetyltransferase activity"/>
    <property type="evidence" value="ECO:0007669"/>
    <property type="project" value="TreeGrafter"/>
</dbReference>
<dbReference type="InterPro" id="IPR051554">
    <property type="entry name" value="Acetyltransferase_Eis"/>
</dbReference>
<dbReference type="eggNOG" id="COG4552">
    <property type="taxonomic scope" value="Bacteria"/>
</dbReference>
<gene>
    <name evidence="2" type="ORF">HMPREF9447_01958</name>
</gene>
<dbReference type="HOGENOM" id="CLU_050659_2_1_10"/>
<dbReference type="PANTHER" id="PTHR37817:SF1">
    <property type="entry name" value="N-ACETYLTRANSFERASE EIS"/>
    <property type="match status" value="1"/>
</dbReference>
<evidence type="ECO:0000313" key="2">
    <source>
        <dbReference type="EMBL" id="EKU90540.1"/>
    </source>
</evidence>
<dbReference type="EMBL" id="ADLF01000009">
    <property type="protein sequence ID" value="EKU90540.1"/>
    <property type="molecule type" value="Genomic_DNA"/>
</dbReference>
<dbReference type="Proteomes" id="UP000009872">
    <property type="component" value="Unassembled WGS sequence"/>
</dbReference>
<dbReference type="Pfam" id="PF13527">
    <property type="entry name" value="Acetyltransf_9"/>
    <property type="match status" value="1"/>
</dbReference>
<dbReference type="STRING" id="742727.HMPREF9447_01958"/>
<dbReference type="AlphaFoldDB" id="K9EMY6"/>
<dbReference type="SUPFAM" id="SSF55729">
    <property type="entry name" value="Acyl-CoA N-acyltransferases (Nat)"/>
    <property type="match status" value="1"/>
</dbReference>
<name>K9EMY6_9BACE</name>
<dbReference type="SUPFAM" id="SSF55718">
    <property type="entry name" value="SCP-like"/>
    <property type="match status" value="1"/>
</dbReference>
<organism evidence="2 3">
    <name type="scientific">Bacteroides oleiciplenus YIT 12058</name>
    <dbReference type="NCBI Taxonomy" id="742727"/>
    <lineage>
        <taxon>Bacteria</taxon>
        <taxon>Pseudomonadati</taxon>
        <taxon>Bacteroidota</taxon>
        <taxon>Bacteroidia</taxon>
        <taxon>Bacteroidales</taxon>
        <taxon>Bacteroidaceae</taxon>
        <taxon>Bacteroides</taxon>
    </lineage>
</organism>
<evidence type="ECO:0000313" key="3">
    <source>
        <dbReference type="Proteomes" id="UP000009872"/>
    </source>
</evidence>
<dbReference type="PANTHER" id="PTHR37817">
    <property type="entry name" value="N-ACETYLTRANSFERASE EIS"/>
    <property type="match status" value="1"/>
</dbReference>
<accession>K9EMY6</accession>
<dbReference type="PROSITE" id="PS51186">
    <property type="entry name" value="GNAT"/>
    <property type="match status" value="1"/>
</dbReference>
<dbReference type="InterPro" id="IPR036527">
    <property type="entry name" value="SCP2_sterol-bd_dom_sf"/>
</dbReference>
<sequence length="344" mass="39549">MREKVRKLWKLCFSDSKEFVDMYFHLRYNSEVNVAIESGDEVIAALQMLPYPMTFCGSEVPTAYVSGACTHPDYRSRGVMRELLSQAFGRMYRNDVAFSTLIPAEPWLFDYYARMGYVTAFHYGQRTFHLPADGKDTFPPTGIAWQFQTFTDYSEDAYQYLNRKMQERPCCLQHTEGDFRVILADLNLSEGYIFTLSNELGISALAIAYPDENLSVLHIGELLSDTPEAEHLLLTHICRRMQAETLHITQPLMKDQSAFNLGMIRIIQAKPVLQLYAATHPEEEMNIDLVDEQLSANNGYYYLNKGKCMYSHRRIPGAHERLTIGQLTEKIFSGEKAYMSLMLN</sequence>
<feature type="domain" description="N-acetyltransferase" evidence="1">
    <location>
        <begin position="1"/>
        <end position="133"/>
    </location>
</feature>